<reference evidence="2 3" key="1">
    <citation type="submission" date="2020-02" db="EMBL/GenBank/DDBJ databases">
        <authorList>
            <person name="Ma Q."/>
            <person name="Huang Y."/>
            <person name="Song X."/>
            <person name="Pei D."/>
        </authorList>
    </citation>
    <scope>NUCLEOTIDE SEQUENCE [LARGE SCALE GENOMIC DNA]</scope>
    <source>
        <strain evidence="2">Sxm20200214</strain>
        <tissue evidence="2">Leaf</tissue>
    </source>
</reference>
<dbReference type="EMBL" id="JAAMPC010000013">
    <property type="protein sequence ID" value="KAG2268463.1"/>
    <property type="molecule type" value="Genomic_DNA"/>
</dbReference>
<comment type="caution">
    <text evidence="2">The sequence shown here is derived from an EMBL/GenBank/DDBJ whole genome shotgun (WGS) entry which is preliminary data.</text>
</comment>
<keyword evidence="3" id="KW-1185">Reference proteome</keyword>
<dbReference type="Pfam" id="PF08387">
    <property type="entry name" value="FBD"/>
    <property type="match status" value="1"/>
</dbReference>
<dbReference type="SMART" id="SM00579">
    <property type="entry name" value="FBD"/>
    <property type="match status" value="1"/>
</dbReference>
<accession>A0A8X7QEQ8</accession>
<gene>
    <name evidence="2" type="ORF">Bca52824_063018</name>
</gene>
<name>A0A8X7QEQ8_BRACI</name>
<dbReference type="Proteomes" id="UP000886595">
    <property type="component" value="Unassembled WGS sequence"/>
</dbReference>
<evidence type="ECO:0000313" key="3">
    <source>
        <dbReference type="Proteomes" id="UP000886595"/>
    </source>
</evidence>
<evidence type="ECO:0000313" key="2">
    <source>
        <dbReference type="EMBL" id="KAG2268463.1"/>
    </source>
</evidence>
<sequence length="144" mass="15692">MDSIGPSAKVHIDVLFGEENGEPLETVDSSKITMLGKFLTGLSTVSEMIISAATLNEYELLSETEQVDLSSVPQCFQSSLEFVRLKTHGGVLRGTSSKMKLAKYFLEHAAALRKLTLSSSFCNIIDEIKSIPRSSTGCEVVMKD</sequence>
<dbReference type="InterPro" id="IPR006566">
    <property type="entry name" value="FBD"/>
</dbReference>
<evidence type="ECO:0000259" key="1">
    <source>
        <dbReference type="SMART" id="SM00579"/>
    </source>
</evidence>
<proteinExistence type="predicted"/>
<organism evidence="2 3">
    <name type="scientific">Brassica carinata</name>
    <name type="common">Ethiopian mustard</name>
    <name type="synonym">Abyssinian cabbage</name>
    <dbReference type="NCBI Taxonomy" id="52824"/>
    <lineage>
        <taxon>Eukaryota</taxon>
        <taxon>Viridiplantae</taxon>
        <taxon>Streptophyta</taxon>
        <taxon>Embryophyta</taxon>
        <taxon>Tracheophyta</taxon>
        <taxon>Spermatophyta</taxon>
        <taxon>Magnoliopsida</taxon>
        <taxon>eudicotyledons</taxon>
        <taxon>Gunneridae</taxon>
        <taxon>Pentapetalae</taxon>
        <taxon>rosids</taxon>
        <taxon>malvids</taxon>
        <taxon>Brassicales</taxon>
        <taxon>Brassicaceae</taxon>
        <taxon>Brassiceae</taxon>
        <taxon>Brassica</taxon>
    </lineage>
</organism>
<dbReference type="OrthoDB" id="594804at2759"/>
<dbReference type="AlphaFoldDB" id="A0A8X7QEQ8"/>
<feature type="domain" description="FBD" evidence="1">
    <location>
        <begin position="74"/>
        <end position="143"/>
    </location>
</feature>
<protein>
    <recommendedName>
        <fullName evidence="1">FBD domain-containing protein</fullName>
    </recommendedName>
</protein>